<dbReference type="EMBL" id="SUKA01000004">
    <property type="protein sequence ID" value="TJY64188.1"/>
    <property type="molecule type" value="Genomic_DNA"/>
</dbReference>
<gene>
    <name evidence="8" type="ORF">FAZ19_13320</name>
</gene>
<dbReference type="GO" id="GO:0004067">
    <property type="term" value="F:asparaginase activity"/>
    <property type="evidence" value="ECO:0007669"/>
    <property type="project" value="UniProtKB-UniRule"/>
</dbReference>
<dbReference type="FunFam" id="3.40.50.40:FF:000001">
    <property type="entry name" value="L-asparaginase 1"/>
    <property type="match status" value="1"/>
</dbReference>
<evidence type="ECO:0000256" key="1">
    <source>
        <dbReference type="ARBA" id="ARBA00010518"/>
    </source>
</evidence>
<evidence type="ECO:0000256" key="5">
    <source>
        <dbReference type="PROSITE-ProRule" id="PRU10099"/>
    </source>
</evidence>
<dbReference type="PANTHER" id="PTHR11707:SF28">
    <property type="entry name" value="60 KDA LYSOPHOSPHOLIPASE"/>
    <property type="match status" value="1"/>
</dbReference>
<dbReference type="PROSITE" id="PS00144">
    <property type="entry name" value="ASN_GLN_ASE_1"/>
    <property type="match status" value="1"/>
</dbReference>
<evidence type="ECO:0000259" key="7">
    <source>
        <dbReference type="Pfam" id="PF17763"/>
    </source>
</evidence>
<evidence type="ECO:0000313" key="8">
    <source>
        <dbReference type="EMBL" id="TJY64188.1"/>
    </source>
</evidence>
<dbReference type="FunFam" id="3.40.50.1170:FF:000001">
    <property type="entry name" value="L-asparaginase 2"/>
    <property type="match status" value="1"/>
</dbReference>
<protein>
    <recommendedName>
        <fullName evidence="2">asparaginase</fullName>
        <ecNumber evidence="2">3.5.1.1</ecNumber>
    </recommendedName>
</protein>
<evidence type="ECO:0000256" key="3">
    <source>
        <dbReference type="ARBA" id="ARBA00022801"/>
    </source>
</evidence>
<sequence>MNNIFIIYTGGTIGMVQDPETGTFVPFDFELIANNLPDLSRLNYKLTVHSFTPIIDSSNMNPSVWLEMAQLIKDNYDAYDGFVILHGSDTMAFSASVLSFMLEGLQKPVIFSGSQLPIGEIRTDARENLMTALEIASAKREGRSIIQEVCILFDNKLFRGNRSFKYNSAKFEAFRSPNYPVLVEAGIHLKYNDDALLDNSGKSFVLHTQLDNRVAVLKLFPGISRITVEAVLSSDVRGIVMETFGSGNTMTDTWFLNLLEDCIRQGKNIVDISQCKVGSVELGRYETSQGLKAIGVLNGYDMTFEAAVTKLMYLQGELANQQEVAYYMQKDIRGELTIND</sequence>
<dbReference type="PROSITE" id="PS51732">
    <property type="entry name" value="ASN_GLN_ASE_3"/>
    <property type="match status" value="1"/>
</dbReference>
<dbReference type="InterPro" id="IPR036152">
    <property type="entry name" value="Asp/glu_Ase-like_sf"/>
</dbReference>
<keyword evidence="9" id="KW-1185">Reference proteome</keyword>
<comment type="similarity">
    <text evidence="1">Belongs to the asparaginase 1 family.</text>
</comment>
<dbReference type="SUPFAM" id="SSF53774">
    <property type="entry name" value="Glutaminase/Asparaginase"/>
    <property type="match status" value="1"/>
</dbReference>
<dbReference type="SMART" id="SM00870">
    <property type="entry name" value="Asparaginase"/>
    <property type="match status" value="1"/>
</dbReference>
<keyword evidence="3 8" id="KW-0378">Hydrolase</keyword>
<dbReference type="GO" id="GO:0009066">
    <property type="term" value="P:aspartate family amino acid metabolic process"/>
    <property type="evidence" value="ECO:0007669"/>
    <property type="project" value="UniProtKB-ARBA"/>
</dbReference>
<accession>A0A4U0GYK8</accession>
<reference evidence="8 9" key="1">
    <citation type="submission" date="2019-04" db="EMBL/GenBank/DDBJ databases">
        <title>Sphingobacterium olei sp. nov., isolated from oil-contaminated soil.</title>
        <authorList>
            <person name="Liu B."/>
        </authorList>
    </citation>
    <scope>NUCLEOTIDE SEQUENCE [LARGE SCALE GENOMIC DNA]</scope>
    <source>
        <strain evidence="8 9">Y3L14</strain>
    </source>
</reference>
<dbReference type="InterPro" id="IPR041725">
    <property type="entry name" value="L-asparaginase_I"/>
</dbReference>
<comment type="caution">
    <text evidence="8">The sequence shown here is derived from an EMBL/GenBank/DDBJ whole genome shotgun (WGS) entry which is preliminary data.</text>
</comment>
<evidence type="ECO:0000313" key="9">
    <source>
        <dbReference type="Proteomes" id="UP000309872"/>
    </source>
</evidence>
<name>A0A4U0GYK8_9SPHI</name>
<dbReference type="AlphaFoldDB" id="A0A4U0GYK8"/>
<dbReference type="InterPro" id="IPR037152">
    <property type="entry name" value="L-asparaginase_N_sf"/>
</dbReference>
<dbReference type="PIRSF" id="PIRSF001220">
    <property type="entry name" value="L-ASNase_gatD"/>
    <property type="match status" value="1"/>
</dbReference>
<dbReference type="OrthoDB" id="9788068at2"/>
<dbReference type="CDD" id="cd08963">
    <property type="entry name" value="L-asparaginase_I"/>
    <property type="match status" value="1"/>
</dbReference>
<feature type="active site" description="O-isoaspartyl threonine intermediate" evidence="4">
    <location>
        <position position="12"/>
    </location>
</feature>
<evidence type="ECO:0000256" key="2">
    <source>
        <dbReference type="ARBA" id="ARBA00012920"/>
    </source>
</evidence>
<dbReference type="Pfam" id="PF00710">
    <property type="entry name" value="Asparaginase"/>
    <property type="match status" value="1"/>
</dbReference>
<dbReference type="Gene3D" id="3.40.50.40">
    <property type="match status" value="1"/>
</dbReference>
<dbReference type="NCBIfam" id="TIGR00519">
    <property type="entry name" value="asnASE_I"/>
    <property type="match status" value="1"/>
</dbReference>
<organism evidence="8 9">
    <name type="scientific">Sphingobacterium alkalisoli</name>
    <dbReference type="NCBI Taxonomy" id="1874115"/>
    <lineage>
        <taxon>Bacteria</taxon>
        <taxon>Pseudomonadati</taxon>
        <taxon>Bacteroidota</taxon>
        <taxon>Sphingobacteriia</taxon>
        <taxon>Sphingobacteriales</taxon>
        <taxon>Sphingobacteriaceae</taxon>
        <taxon>Sphingobacterium</taxon>
    </lineage>
</organism>
<proteinExistence type="inferred from homology"/>
<dbReference type="InterPro" id="IPR027473">
    <property type="entry name" value="L-asparaginase_C"/>
</dbReference>
<evidence type="ECO:0000259" key="6">
    <source>
        <dbReference type="Pfam" id="PF00710"/>
    </source>
</evidence>
<dbReference type="Proteomes" id="UP000309872">
    <property type="component" value="Unassembled WGS sequence"/>
</dbReference>
<feature type="active site" evidence="5">
    <location>
        <position position="12"/>
    </location>
</feature>
<dbReference type="Pfam" id="PF17763">
    <property type="entry name" value="Asparaginase_C"/>
    <property type="match status" value="1"/>
</dbReference>
<dbReference type="InterPro" id="IPR006033">
    <property type="entry name" value="AsnA_fam"/>
</dbReference>
<dbReference type="RefSeq" id="WP_136821248.1">
    <property type="nucleotide sequence ID" value="NZ_BMJX01000004.1"/>
</dbReference>
<dbReference type="InterPro" id="IPR020827">
    <property type="entry name" value="Asparaginase/glutaminase_AS1"/>
</dbReference>
<dbReference type="Gene3D" id="3.40.50.1170">
    <property type="entry name" value="L-asparaginase, N-terminal domain"/>
    <property type="match status" value="1"/>
</dbReference>
<feature type="domain" description="Asparaginase/glutaminase C-terminal" evidence="7">
    <location>
        <begin position="213"/>
        <end position="328"/>
    </location>
</feature>
<dbReference type="EC" id="3.5.1.1" evidence="2"/>
<dbReference type="InterPro" id="IPR040919">
    <property type="entry name" value="Asparaginase_C"/>
</dbReference>
<evidence type="ECO:0000256" key="4">
    <source>
        <dbReference type="PIRSR" id="PIRSR001220-1"/>
    </source>
</evidence>
<dbReference type="InterPro" id="IPR006034">
    <property type="entry name" value="Asparaginase/glutaminase-like"/>
</dbReference>
<feature type="domain" description="L-asparaginase N-terminal" evidence="6">
    <location>
        <begin position="3"/>
        <end position="194"/>
    </location>
</feature>
<dbReference type="InterPro" id="IPR027474">
    <property type="entry name" value="L-asparaginase_N"/>
</dbReference>
<dbReference type="PANTHER" id="PTHR11707">
    <property type="entry name" value="L-ASPARAGINASE"/>
    <property type="match status" value="1"/>
</dbReference>
<dbReference type="PRINTS" id="PR00139">
    <property type="entry name" value="ASNGLNASE"/>
</dbReference>
<dbReference type="PIRSF" id="PIRSF500176">
    <property type="entry name" value="L_ASNase"/>
    <property type="match status" value="1"/>
</dbReference>